<dbReference type="OrthoDB" id="7067274at2"/>
<dbReference type="AlphaFoldDB" id="A0A1H6A2S5"/>
<accession>A0A1H6A2S5</accession>
<dbReference type="Pfam" id="PF17188">
    <property type="entry name" value="MucB_RseB_C"/>
    <property type="match status" value="1"/>
</dbReference>
<protein>
    <submittedName>
        <fullName evidence="3">Sigma E regulatory protein, MucB/RseB</fullName>
    </submittedName>
</protein>
<dbReference type="Proteomes" id="UP000236723">
    <property type="component" value="Unassembled WGS sequence"/>
</dbReference>
<proteinExistence type="predicted"/>
<dbReference type="InterPro" id="IPR038484">
    <property type="entry name" value="MucB/RseB_C_sf"/>
</dbReference>
<reference evidence="4" key="1">
    <citation type="submission" date="2016-10" db="EMBL/GenBank/DDBJ databases">
        <authorList>
            <person name="Varghese N."/>
            <person name="Submissions S."/>
        </authorList>
    </citation>
    <scope>NUCLEOTIDE SEQUENCE [LARGE SCALE GENOMIC DNA]</scope>
    <source>
        <strain evidence="4">DSM 43163</strain>
    </source>
</reference>
<keyword evidence="1" id="KW-1133">Transmembrane helix</keyword>
<organism evidence="3 4">
    <name type="scientific">Thermomonospora echinospora</name>
    <dbReference type="NCBI Taxonomy" id="1992"/>
    <lineage>
        <taxon>Bacteria</taxon>
        <taxon>Bacillati</taxon>
        <taxon>Actinomycetota</taxon>
        <taxon>Actinomycetes</taxon>
        <taxon>Streptosporangiales</taxon>
        <taxon>Thermomonosporaceae</taxon>
        <taxon>Thermomonospora</taxon>
    </lineage>
</organism>
<dbReference type="Gene3D" id="2.50.20.10">
    <property type="entry name" value="Lipoprotein localisation LolA/LolB/LppX"/>
    <property type="match status" value="1"/>
</dbReference>
<evidence type="ECO:0000259" key="2">
    <source>
        <dbReference type="Pfam" id="PF17188"/>
    </source>
</evidence>
<keyword evidence="1" id="KW-0812">Transmembrane</keyword>
<keyword evidence="1" id="KW-0472">Membrane</keyword>
<gene>
    <name evidence="3" type="ORF">SAMN04489712_105114</name>
</gene>
<keyword evidence="4" id="KW-1185">Reference proteome</keyword>
<name>A0A1H6A2S5_9ACTN</name>
<dbReference type="EMBL" id="FNVO01000005">
    <property type="protein sequence ID" value="SEG42046.1"/>
    <property type="molecule type" value="Genomic_DNA"/>
</dbReference>
<feature type="transmembrane region" description="Helical" evidence="1">
    <location>
        <begin position="20"/>
        <end position="37"/>
    </location>
</feature>
<dbReference type="Gene3D" id="3.30.200.100">
    <property type="entry name" value="MucB/RseB, C-terminal domain"/>
    <property type="match status" value="1"/>
</dbReference>
<sequence length="357" mass="37130">MTSAQTTPFGPSGPFGGRSAWVVGGLAAALLLAWTLAGNAGAGRRADSDPEALELLRETAAAARRTPYEGTQIRTTLTGGGHTRTAVKVAHATDTVTPLHGILVQDASSTTGGAADVTATGGLAGFTPALLALLTRNYTVVQAADDDACGRAAHVVEARRADGGTAGRFRIDAETGIMLHRELLDDGGRVVSALGFSDVRIAEPRTPAVAGASRAAPWAAVGAAEVAGLRGRGWTVPQDLPGGFVLNEVRRSGPADGGTLHLGYSDGLAAVSVFVQRGRLDERRLAGWRRSGAVFHREDSQRWAVWAADGHVYTVVTDAPRAASDTVVAALPQADTGLWGRLRRGVRRIGTWANPWN</sequence>
<evidence type="ECO:0000313" key="4">
    <source>
        <dbReference type="Proteomes" id="UP000236723"/>
    </source>
</evidence>
<feature type="domain" description="MucB/RseB C-terminal" evidence="2">
    <location>
        <begin position="232"/>
        <end position="328"/>
    </location>
</feature>
<dbReference type="RefSeq" id="WP_103938112.1">
    <property type="nucleotide sequence ID" value="NZ_FNVO01000005.1"/>
</dbReference>
<dbReference type="InterPro" id="IPR033436">
    <property type="entry name" value="MucB/RseB_C"/>
</dbReference>
<evidence type="ECO:0000256" key="1">
    <source>
        <dbReference type="SAM" id="Phobius"/>
    </source>
</evidence>
<evidence type="ECO:0000313" key="3">
    <source>
        <dbReference type="EMBL" id="SEG42046.1"/>
    </source>
</evidence>